<dbReference type="Pfam" id="PF13649">
    <property type="entry name" value="Methyltransf_25"/>
    <property type="match status" value="1"/>
</dbReference>
<evidence type="ECO:0000313" key="2">
    <source>
        <dbReference type="EMBL" id="TYB82544.1"/>
    </source>
</evidence>
<dbReference type="Proteomes" id="UP000322080">
    <property type="component" value="Unassembled WGS sequence"/>
</dbReference>
<keyword evidence="3" id="KW-1185">Reference proteome</keyword>
<organism evidence="2 3">
    <name type="scientific">Maritimibacter fusiformis</name>
    <dbReference type="NCBI Taxonomy" id="2603819"/>
    <lineage>
        <taxon>Bacteria</taxon>
        <taxon>Pseudomonadati</taxon>
        <taxon>Pseudomonadota</taxon>
        <taxon>Alphaproteobacteria</taxon>
        <taxon>Rhodobacterales</taxon>
        <taxon>Roseobacteraceae</taxon>
        <taxon>Maritimibacter</taxon>
    </lineage>
</organism>
<dbReference type="SUPFAM" id="SSF53335">
    <property type="entry name" value="S-adenosyl-L-methionine-dependent methyltransferases"/>
    <property type="match status" value="1"/>
</dbReference>
<dbReference type="AlphaFoldDB" id="A0A5D0RPM7"/>
<sequence length="198" mass="21918">MWDERFSQPGYLFGTEPADFLVDHADYLKPGLRALAVADGEGRNSVFMAEQGVEVMAMDASAVAVEKAILLARERGVTVDWRIGDIDDWPWSAVQYDLVVGIFIQFMVPEVRARVFAGMIEALAPGGHLLLHGYTPEQLAFGTGGPPRAELLYTEDLLREAFADLDIVELRRHERVIREGTGHSGRSALIDLVARKPL</sequence>
<dbReference type="EMBL" id="VSIY01000004">
    <property type="protein sequence ID" value="TYB82544.1"/>
    <property type="molecule type" value="Genomic_DNA"/>
</dbReference>
<protein>
    <submittedName>
        <fullName evidence="2">Class I SAM-dependent methyltransferase</fullName>
    </submittedName>
</protein>
<dbReference type="CDD" id="cd02440">
    <property type="entry name" value="AdoMet_MTases"/>
    <property type="match status" value="1"/>
</dbReference>
<evidence type="ECO:0000313" key="3">
    <source>
        <dbReference type="Proteomes" id="UP000322080"/>
    </source>
</evidence>
<dbReference type="GO" id="GO:0008168">
    <property type="term" value="F:methyltransferase activity"/>
    <property type="evidence" value="ECO:0007669"/>
    <property type="project" value="UniProtKB-KW"/>
</dbReference>
<reference evidence="2 3" key="1">
    <citation type="submission" date="2019-08" db="EMBL/GenBank/DDBJ databases">
        <title>Identification of a novel species of the genus Boseongicola.</title>
        <authorList>
            <person name="Zhang X.-Q."/>
        </authorList>
    </citation>
    <scope>NUCLEOTIDE SEQUENCE [LARGE SCALE GENOMIC DNA]</scope>
    <source>
        <strain evidence="2 3">HY14</strain>
    </source>
</reference>
<accession>A0A5D0RPM7</accession>
<dbReference type="GO" id="GO:0032259">
    <property type="term" value="P:methylation"/>
    <property type="evidence" value="ECO:0007669"/>
    <property type="project" value="UniProtKB-KW"/>
</dbReference>
<dbReference type="Gene3D" id="3.40.50.150">
    <property type="entry name" value="Vaccinia Virus protein VP39"/>
    <property type="match status" value="1"/>
</dbReference>
<name>A0A5D0RPM7_9RHOB</name>
<gene>
    <name evidence="2" type="ORF">FVF75_07465</name>
</gene>
<keyword evidence="2" id="KW-0808">Transferase</keyword>
<proteinExistence type="predicted"/>
<dbReference type="InterPro" id="IPR029063">
    <property type="entry name" value="SAM-dependent_MTases_sf"/>
</dbReference>
<dbReference type="InterPro" id="IPR041698">
    <property type="entry name" value="Methyltransf_25"/>
</dbReference>
<keyword evidence="2" id="KW-0489">Methyltransferase</keyword>
<feature type="domain" description="Methyltransferase" evidence="1">
    <location>
        <begin position="35"/>
        <end position="127"/>
    </location>
</feature>
<evidence type="ECO:0000259" key="1">
    <source>
        <dbReference type="Pfam" id="PF13649"/>
    </source>
</evidence>
<dbReference type="RefSeq" id="WP_148377307.1">
    <property type="nucleotide sequence ID" value="NZ_VSIY01000004.1"/>
</dbReference>
<comment type="caution">
    <text evidence="2">The sequence shown here is derived from an EMBL/GenBank/DDBJ whole genome shotgun (WGS) entry which is preliminary data.</text>
</comment>